<reference evidence="1" key="1">
    <citation type="journal article" date="2014" name="Front. Microbiol.">
        <title>High frequency of phylogenetically diverse reductive dehalogenase-homologous genes in deep subseafloor sedimentary metagenomes.</title>
        <authorList>
            <person name="Kawai M."/>
            <person name="Futagami T."/>
            <person name="Toyoda A."/>
            <person name="Takaki Y."/>
            <person name="Nishi S."/>
            <person name="Hori S."/>
            <person name="Arai W."/>
            <person name="Tsubouchi T."/>
            <person name="Morono Y."/>
            <person name="Uchiyama I."/>
            <person name="Ito T."/>
            <person name="Fujiyama A."/>
            <person name="Inagaki F."/>
            <person name="Takami H."/>
        </authorList>
    </citation>
    <scope>NUCLEOTIDE SEQUENCE</scope>
    <source>
        <strain evidence="1">Expedition CK06-06</strain>
    </source>
</reference>
<evidence type="ECO:0000313" key="1">
    <source>
        <dbReference type="EMBL" id="GAI12645.1"/>
    </source>
</evidence>
<comment type="caution">
    <text evidence="1">The sequence shown here is derived from an EMBL/GenBank/DDBJ whole genome shotgun (WGS) entry which is preliminary data.</text>
</comment>
<sequence>MAWQLFNRFWNEDYSTLDDESTGQAAYVNLHTWKTEDPTKPHYHFHCIIPNYRQVANGYRDEDDNGAYELQLKPWHRQRGGREVPYSEAVLVLIKARWHARLAAFARRHALSGPWMENYLGIDVFVEYLAWDSEIGKAKLMNKLGYQSRHWLEDYAEYSNKHLDCPDPPGWLEGYGNATRTFGWWRHLKSLTVGVDMDKREKLSPIDGAQLEYEGKISLEGLLWKGEGKLGYLEFYKGQPLEGELTPDDIAWLRSVMESP</sequence>
<proteinExistence type="predicted"/>
<protein>
    <submittedName>
        <fullName evidence="1">Uncharacterized protein</fullName>
    </submittedName>
</protein>
<dbReference type="EMBL" id="BARV01003859">
    <property type="protein sequence ID" value="GAI12645.1"/>
    <property type="molecule type" value="Genomic_DNA"/>
</dbReference>
<name>X1MD86_9ZZZZ</name>
<dbReference type="AlphaFoldDB" id="X1MD86"/>
<organism evidence="1">
    <name type="scientific">marine sediment metagenome</name>
    <dbReference type="NCBI Taxonomy" id="412755"/>
    <lineage>
        <taxon>unclassified sequences</taxon>
        <taxon>metagenomes</taxon>
        <taxon>ecological metagenomes</taxon>
    </lineage>
</organism>
<gene>
    <name evidence="1" type="ORF">S06H3_08958</name>
</gene>
<accession>X1MD86</accession>